<accession>A0A935MZW0</accession>
<dbReference type="GO" id="GO:0005886">
    <property type="term" value="C:plasma membrane"/>
    <property type="evidence" value="ECO:0007669"/>
    <property type="project" value="TreeGrafter"/>
</dbReference>
<evidence type="ECO:0000256" key="4">
    <source>
        <dbReference type="ARBA" id="ARBA00022803"/>
    </source>
</evidence>
<proteinExistence type="predicted"/>
<sequence>MTQFAIFATLMIVVVAVMVLPPLWLGLRAPKAKTNRKEMNLDIFRDQVADLEREKAEGNLSDANFEQAKAEVQRRLLEEVEPESAAETTSHGPSRKIAVFLLLLMPIFAVTGYALLGNPRALDPTQTSAPPKMTQEQINGMVAKLAEKMAANPDDLKGWLMLARSYKTMGRFEEAANAYGKAEKLVNEDPDLLASYAETIAMASNGKGLKGKPMQLVERALKLDPKHPHSLFLAGAAAMEAGENKKGIAYWEALLPQVEPGSEIDQMLRSGIDKMKAGK</sequence>
<dbReference type="AlphaFoldDB" id="A0A935MZW0"/>
<comment type="caution">
    <text evidence="8">The sequence shown here is derived from an EMBL/GenBank/DDBJ whole genome shotgun (WGS) entry which is preliminary data.</text>
</comment>
<dbReference type="PANTHER" id="PTHR47870:SF4">
    <property type="entry name" value="CYTOCHROME C-TYPE BIOGENESIS PROTEIN CYCH"/>
    <property type="match status" value="1"/>
</dbReference>
<keyword evidence="3" id="KW-0201">Cytochrome c-type biogenesis</keyword>
<evidence type="ECO:0000256" key="1">
    <source>
        <dbReference type="ARBA" id="ARBA00004196"/>
    </source>
</evidence>
<dbReference type="SUPFAM" id="SSF48452">
    <property type="entry name" value="TPR-like"/>
    <property type="match status" value="1"/>
</dbReference>
<dbReference type="Proteomes" id="UP000739411">
    <property type="component" value="Unassembled WGS sequence"/>
</dbReference>
<dbReference type="InterPro" id="IPR019734">
    <property type="entry name" value="TPR_rpt"/>
</dbReference>
<dbReference type="GO" id="GO:0030313">
    <property type="term" value="C:cell envelope"/>
    <property type="evidence" value="ECO:0007669"/>
    <property type="project" value="UniProtKB-SubCell"/>
</dbReference>
<dbReference type="PANTHER" id="PTHR47870">
    <property type="entry name" value="CYTOCHROME C-TYPE BIOGENESIS PROTEIN CCMH"/>
    <property type="match status" value="1"/>
</dbReference>
<dbReference type="GO" id="GO:0017004">
    <property type="term" value="P:cytochrome complex assembly"/>
    <property type="evidence" value="ECO:0007669"/>
    <property type="project" value="UniProtKB-KW"/>
</dbReference>
<keyword evidence="4 5" id="KW-0802">TPR repeat</keyword>
<evidence type="ECO:0000313" key="9">
    <source>
        <dbReference type="Proteomes" id="UP000739411"/>
    </source>
</evidence>
<dbReference type="Gene3D" id="1.25.40.10">
    <property type="entry name" value="Tetratricopeptide repeat domain"/>
    <property type="match status" value="1"/>
</dbReference>
<evidence type="ECO:0000259" key="7">
    <source>
        <dbReference type="Pfam" id="PF23914"/>
    </source>
</evidence>
<dbReference type="InterPro" id="IPR051263">
    <property type="entry name" value="C-type_cytochrome_biogenesis"/>
</dbReference>
<feature type="transmembrane region" description="Helical" evidence="6">
    <location>
        <begin position="97"/>
        <end position="116"/>
    </location>
</feature>
<evidence type="ECO:0000313" key="8">
    <source>
        <dbReference type="EMBL" id="MBK7417246.1"/>
    </source>
</evidence>
<protein>
    <submittedName>
        <fullName evidence="8">C-type cytochrome biogenesis protein CcmI</fullName>
    </submittedName>
</protein>
<keyword evidence="2" id="KW-0677">Repeat</keyword>
<feature type="domain" description="Cytochrome c-type biogenesis protein H TPR" evidence="7">
    <location>
        <begin position="131"/>
        <end position="262"/>
    </location>
</feature>
<keyword evidence="6" id="KW-0472">Membrane</keyword>
<comment type="subcellular location">
    <subcellularLocation>
        <location evidence="1">Cell envelope</location>
    </subcellularLocation>
</comment>
<gene>
    <name evidence="8" type="primary">ccmI</name>
    <name evidence="8" type="ORF">IPJ38_21260</name>
</gene>
<feature type="transmembrane region" description="Helical" evidence="6">
    <location>
        <begin position="6"/>
        <end position="27"/>
    </location>
</feature>
<dbReference type="InterPro" id="IPR011990">
    <property type="entry name" value="TPR-like_helical_dom_sf"/>
</dbReference>
<dbReference type="PROSITE" id="PS50005">
    <property type="entry name" value="TPR"/>
    <property type="match status" value="1"/>
</dbReference>
<dbReference type="EMBL" id="JADJMS010000049">
    <property type="protein sequence ID" value="MBK7417246.1"/>
    <property type="molecule type" value="Genomic_DNA"/>
</dbReference>
<evidence type="ECO:0000256" key="2">
    <source>
        <dbReference type="ARBA" id="ARBA00022737"/>
    </source>
</evidence>
<dbReference type="Pfam" id="PF23914">
    <property type="entry name" value="TPR_CcmH_CycH"/>
    <property type="match status" value="1"/>
</dbReference>
<organism evidence="8 9">
    <name type="scientific">Candidatus Dechloromonas phosphorivorans</name>
    <dbReference type="NCBI Taxonomy" id="2899244"/>
    <lineage>
        <taxon>Bacteria</taxon>
        <taxon>Pseudomonadati</taxon>
        <taxon>Pseudomonadota</taxon>
        <taxon>Betaproteobacteria</taxon>
        <taxon>Rhodocyclales</taxon>
        <taxon>Azonexaceae</taxon>
        <taxon>Dechloromonas</taxon>
    </lineage>
</organism>
<dbReference type="NCBIfam" id="TIGR03142">
    <property type="entry name" value="cytochro_ccmI"/>
    <property type="match status" value="1"/>
</dbReference>
<evidence type="ECO:0000256" key="3">
    <source>
        <dbReference type="ARBA" id="ARBA00022748"/>
    </source>
</evidence>
<reference evidence="8 9" key="1">
    <citation type="submission" date="2020-10" db="EMBL/GenBank/DDBJ databases">
        <title>Connecting structure to function with the recovery of over 1000 high-quality activated sludge metagenome-assembled genomes encoding full-length rRNA genes using long-read sequencing.</title>
        <authorList>
            <person name="Singleton C.M."/>
            <person name="Petriglieri F."/>
            <person name="Kristensen J.M."/>
            <person name="Kirkegaard R.H."/>
            <person name="Michaelsen T.Y."/>
            <person name="Andersen M.H."/>
            <person name="Karst S.M."/>
            <person name="Dueholm M.S."/>
            <person name="Nielsen P.H."/>
            <person name="Albertsen M."/>
        </authorList>
    </citation>
    <scope>NUCLEOTIDE SEQUENCE [LARGE SCALE GENOMIC DNA]</scope>
    <source>
        <strain evidence="8">EsbW_18-Q3-R4-48_BATAC.463</strain>
    </source>
</reference>
<dbReference type="InterPro" id="IPR017560">
    <property type="entry name" value="Cyt_c_biogenesis_CcmI"/>
</dbReference>
<keyword evidence="6" id="KW-1133">Transmembrane helix</keyword>
<name>A0A935MZW0_9RHOO</name>
<evidence type="ECO:0000256" key="5">
    <source>
        <dbReference type="PROSITE-ProRule" id="PRU00339"/>
    </source>
</evidence>
<keyword evidence="6" id="KW-0812">Transmembrane</keyword>
<evidence type="ECO:0000256" key="6">
    <source>
        <dbReference type="SAM" id="Phobius"/>
    </source>
</evidence>
<dbReference type="InterPro" id="IPR056413">
    <property type="entry name" value="TPR_CcmH_CycH"/>
</dbReference>
<feature type="repeat" description="TPR" evidence="5">
    <location>
        <begin position="156"/>
        <end position="189"/>
    </location>
</feature>